<evidence type="ECO:0000256" key="1">
    <source>
        <dbReference type="PIRSR" id="PIRSR605502-1"/>
    </source>
</evidence>
<reference evidence="2 3" key="1">
    <citation type="journal article" date="2013" name="Genome Announc.">
        <title>Whole Genome Sequencing of Thermus oshimai JL-2 and Thermus thermophilus JL-18, Incomplete Denitrifiers from the United States Great Basin.</title>
        <authorList>
            <person name="Murugapiran S.K."/>
            <person name="Huntemann M."/>
            <person name="Wei C.L."/>
            <person name="Han J."/>
            <person name="Detter J.C."/>
            <person name="Han C.S."/>
            <person name="Erkkila T.H."/>
            <person name="Teshima H."/>
            <person name="Chen A."/>
            <person name="Kyrpides N."/>
            <person name="Mavrommatis K."/>
            <person name="Markowitz V."/>
            <person name="Szeto E."/>
            <person name="Ivanova N."/>
            <person name="Pagani I."/>
            <person name="Lam J."/>
            <person name="McDonald A.I."/>
            <person name="Dodsworth J.A."/>
            <person name="Pati A."/>
            <person name="Goodwin L."/>
            <person name="Peters L."/>
            <person name="Pitluck S."/>
            <person name="Woyke T."/>
            <person name="Hedlund B.P."/>
        </authorList>
    </citation>
    <scope>NUCLEOTIDE SEQUENCE</scope>
    <source>
        <strain evidence="2 3">JL-2</strain>
    </source>
</reference>
<dbReference type="InterPro" id="IPR050792">
    <property type="entry name" value="ADP-ribosylglycohydrolase"/>
</dbReference>
<comment type="cofactor">
    <cofactor evidence="1">
        <name>Mg(2+)</name>
        <dbReference type="ChEBI" id="CHEBI:18420"/>
    </cofactor>
    <text evidence="1">Binds 2 magnesium ions per subunit.</text>
</comment>
<dbReference type="STRING" id="751945.Theos_0897"/>
<gene>
    <name evidence="2" type="ORF">Theos_0897</name>
</gene>
<name>K7QWL5_THEOS</name>
<evidence type="ECO:0000313" key="2">
    <source>
        <dbReference type="EMBL" id="AFV75953.1"/>
    </source>
</evidence>
<dbReference type="SUPFAM" id="SSF50324">
    <property type="entry name" value="Inorganic pyrophosphatase"/>
    <property type="match status" value="1"/>
</dbReference>
<dbReference type="EMBL" id="CP003249">
    <property type="protein sequence ID" value="AFV75953.1"/>
    <property type="molecule type" value="Genomic_DNA"/>
</dbReference>
<dbReference type="GO" id="GO:0006796">
    <property type="term" value="P:phosphate-containing compound metabolic process"/>
    <property type="evidence" value="ECO:0007669"/>
    <property type="project" value="InterPro"/>
</dbReference>
<dbReference type="eggNOG" id="COG1397">
    <property type="taxonomic scope" value="Bacteria"/>
</dbReference>
<accession>K7QWL5</accession>
<dbReference type="HOGENOM" id="CLU_024566_8_2_0"/>
<dbReference type="GO" id="GO:0005737">
    <property type="term" value="C:cytoplasm"/>
    <property type="evidence" value="ECO:0007669"/>
    <property type="project" value="InterPro"/>
</dbReference>
<dbReference type="OrthoDB" id="9798107at2"/>
<dbReference type="PANTHER" id="PTHR16222">
    <property type="entry name" value="ADP-RIBOSYLGLYCOHYDROLASE"/>
    <property type="match status" value="1"/>
</dbReference>
<dbReference type="Pfam" id="PF03747">
    <property type="entry name" value="ADP_ribosyl_GH"/>
    <property type="match status" value="1"/>
</dbReference>
<dbReference type="GO" id="GO:0000287">
    <property type="term" value="F:magnesium ion binding"/>
    <property type="evidence" value="ECO:0007669"/>
    <property type="project" value="InterPro"/>
</dbReference>
<feature type="binding site" evidence="1">
    <location>
        <position position="173"/>
    </location>
    <ligand>
        <name>Mg(2+)</name>
        <dbReference type="ChEBI" id="CHEBI:18420"/>
        <label>1</label>
    </ligand>
</feature>
<feature type="binding site" evidence="1">
    <location>
        <position position="174"/>
    </location>
    <ligand>
        <name>Mg(2+)</name>
        <dbReference type="ChEBI" id="CHEBI:18420"/>
        <label>1</label>
    </ligand>
</feature>
<feature type="binding site" evidence="1">
    <location>
        <position position="175"/>
    </location>
    <ligand>
        <name>Mg(2+)</name>
        <dbReference type="ChEBI" id="CHEBI:18420"/>
        <label>1</label>
    </ligand>
</feature>
<dbReference type="PATRIC" id="fig|751945.3.peg.889"/>
<feature type="binding site" evidence="1">
    <location>
        <position position="369"/>
    </location>
    <ligand>
        <name>Mg(2+)</name>
        <dbReference type="ChEBI" id="CHEBI:18420"/>
        <label>1</label>
    </ligand>
</feature>
<dbReference type="AlphaFoldDB" id="K7QWL5"/>
<dbReference type="GO" id="GO:0004427">
    <property type="term" value="F:inorganic diphosphate phosphatase activity"/>
    <property type="evidence" value="ECO:0007669"/>
    <property type="project" value="InterPro"/>
</dbReference>
<keyword evidence="1" id="KW-0460">Magnesium</keyword>
<evidence type="ECO:0000313" key="3">
    <source>
        <dbReference type="Proteomes" id="UP000000211"/>
    </source>
</evidence>
<organism evidence="2 3">
    <name type="scientific">Thermus oshimai JL-2</name>
    <dbReference type="NCBI Taxonomy" id="751945"/>
    <lineage>
        <taxon>Bacteria</taxon>
        <taxon>Thermotogati</taxon>
        <taxon>Deinococcota</taxon>
        <taxon>Deinococci</taxon>
        <taxon>Thermales</taxon>
        <taxon>Thermaceae</taxon>
        <taxon>Thermus</taxon>
    </lineage>
</organism>
<protein>
    <submittedName>
        <fullName evidence="2">ADP-ribosylglycohydrolase</fullName>
    </submittedName>
</protein>
<feature type="binding site" evidence="1">
    <location>
        <position position="371"/>
    </location>
    <ligand>
        <name>Mg(2+)</name>
        <dbReference type="ChEBI" id="CHEBI:18420"/>
        <label>1</label>
    </ligand>
</feature>
<keyword evidence="1" id="KW-0479">Metal-binding</keyword>
<dbReference type="KEGG" id="tos:Theos_0897"/>
<dbReference type="InterPro" id="IPR005502">
    <property type="entry name" value="Ribosyl_crysJ1"/>
</dbReference>
<feature type="binding site" evidence="1">
    <location>
        <position position="372"/>
    </location>
    <ligand>
        <name>Mg(2+)</name>
        <dbReference type="ChEBI" id="CHEBI:18420"/>
        <label>1</label>
    </ligand>
</feature>
<dbReference type="Proteomes" id="UP000000211">
    <property type="component" value="Chromosome"/>
</dbReference>
<keyword evidence="2" id="KW-0378">Hydrolase</keyword>
<keyword evidence="3" id="KW-1185">Reference proteome</keyword>
<proteinExistence type="predicted"/>
<dbReference type="Gene3D" id="1.10.4080.10">
    <property type="entry name" value="ADP-ribosylation/Crystallin J1"/>
    <property type="match status" value="1"/>
</dbReference>
<dbReference type="eggNOG" id="COG0221">
    <property type="taxonomic scope" value="Bacteria"/>
</dbReference>
<dbReference type="SUPFAM" id="SSF101478">
    <property type="entry name" value="ADP-ribosylglycohydrolase"/>
    <property type="match status" value="1"/>
</dbReference>
<sequence>MRMIVEWTKGSPLRHAWQGGRLVPLGEDRPAPVNYGLLPGLLNPADGEEVDAVLLGPPHPLGEAEGEVVGLLSLADGDHKVVLAGEGHRGEDLEPLLAWFAPERAPRLLPKEAALAFLEERRRERDRYLGALLGLAVGDALGAQVEFMPQGSFPPVTEMKGGGPHRLGPGEWTDDTAMALCLAESLVEKGFDPLDQMRRYLLWYREGRYSPKGHCFDIGNTTRRSLERFLRTGDPFSGPEEEGSAGNGSLMRLAPVALAYARSPGLLAYARLSARTTHGARAALESTEVLAWLLKEALLGRPKAELLALEPFRDQPLHPDVAEVVGGSFWRRAKAEGYAPRTLEAALHAFAHTGSFAEGMRLAVNLGGDADTVGAVYGQLAGAYYGREAIPEAWLGPLYLRERIEELAFALYRMSMASPKE</sequence>
<dbReference type="PANTHER" id="PTHR16222:SF12">
    <property type="entry name" value="ADP-RIBOSYLGLYCOHYDROLASE-RELATED"/>
    <property type="match status" value="1"/>
</dbReference>
<dbReference type="RefSeq" id="WP_016329144.1">
    <property type="nucleotide sequence ID" value="NC_019386.1"/>
</dbReference>
<dbReference type="InterPro" id="IPR036649">
    <property type="entry name" value="Pyrophosphatase_sf"/>
</dbReference>
<dbReference type="InterPro" id="IPR036705">
    <property type="entry name" value="Ribosyl_crysJ1_sf"/>
</dbReference>